<evidence type="ECO:0000313" key="20">
    <source>
        <dbReference type="Proteomes" id="UP000244809"/>
    </source>
</evidence>
<dbReference type="Gene3D" id="3.90.380.10">
    <property type="entry name" value="Naphthalene 1,2-dioxygenase Alpha Subunit, Chain A, domain 1"/>
    <property type="match status" value="1"/>
</dbReference>
<comment type="similarity">
    <text evidence="13">Belongs to the cholesterol 7-desaturase family.</text>
</comment>
<dbReference type="GO" id="GO:0016020">
    <property type="term" value="C:membrane"/>
    <property type="evidence" value="ECO:0007669"/>
    <property type="project" value="UniProtKB-SubCell"/>
</dbReference>
<evidence type="ECO:0000256" key="7">
    <source>
        <dbReference type="ARBA" id="ARBA00022989"/>
    </source>
</evidence>
<feature type="domain" description="Rieske" evidence="18">
    <location>
        <begin position="28"/>
        <end position="129"/>
    </location>
</feature>
<evidence type="ECO:0000256" key="2">
    <source>
        <dbReference type="ARBA" id="ARBA00004370"/>
    </source>
</evidence>
<evidence type="ECO:0000259" key="18">
    <source>
        <dbReference type="PROSITE" id="PS51296"/>
    </source>
</evidence>
<dbReference type="AlphaFoldDB" id="A0AAD0IWR2"/>
<evidence type="ECO:0000256" key="12">
    <source>
        <dbReference type="ARBA" id="ARBA00025712"/>
    </source>
</evidence>
<dbReference type="PANTHER" id="PTHR21266:SF32">
    <property type="entry name" value="CHOLESTEROL 7-DESATURASE NVD"/>
    <property type="match status" value="1"/>
</dbReference>
<dbReference type="Pfam" id="PF19298">
    <property type="entry name" value="KshA_C"/>
    <property type="match status" value="1"/>
</dbReference>
<comment type="pathway">
    <text evidence="12">Steroid hormone biosynthesis; dafachronic acid biosynthesis.</text>
</comment>
<gene>
    <name evidence="19" type="ORF">B9Z07_04050</name>
</gene>
<evidence type="ECO:0000256" key="15">
    <source>
        <dbReference type="ARBA" id="ARBA00047853"/>
    </source>
</evidence>
<keyword evidence="6" id="KW-0479">Metal-binding</keyword>
<name>A0AAD0IWR2_9BURK</name>
<evidence type="ECO:0000256" key="6">
    <source>
        <dbReference type="ARBA" id="ARBA00022723"/>
    </source>
</evidence>
<dbReference type="Gene3D" id="2.102.10.10">
    <property type="entry name" value="Rieske [2Fe-2S] iron-sulphur domain"/>
    <property type="match status" value="1"/>
</dbReference>
<evidence type="ECO:0000256" key="3">
    <source>
        <dbReference type="ARBA" id="ARBA00004972"/>
    </source>
</evidence>
<evidence type="ECO:0000256" key="5">
    <source>
        <dbReference type="ARBA" id="ARBA00022714"/>
    </source>
</evidence>
<reference evidence="19 20" key="1">
    <citation type="submission" date="2017-04" db="EMBL/GenBank/DDBJ databases">
        <title>Complete genome sequence of Burkholderia cenocepacia PC184 Midwest clone.</title>
        <authorList>
            <person name="Mulks M.H."/>
            <person name="Cooper V.S."/>
        </authorList>
    </citation>
    <scope>NUCLEOTIDE SEQUENCE [LARGE SCALE GENOMIC DNA]</scope>
    <source>
        <strain evidence="19 20">PC184 Mulks</strain>
    </source>
</reference>
<organism evidence="19 20">
    <name type="scientific">Burkholderia cenocepacia</name>
    <dbReference type="NCBI Taxonomy" id="95486"/>
    <lineage>
        <taxon>Bacteria</taxon>
        <taxon>Pseudomonadati</taxon>
        <taxon>Pseudomonadota</taxon>
        <taxon>Betaproteobacteria</taxon>
        <taxon>Burkholderiales</taxon>
        <taxon>Burkholderiaceae</taxon>
        <taxon>Burkholderia</taxon>
        <taxon>Burkholderia cepacia complex</taxon>
    </lineage>
</organism>
<evidence type="ECO:0000313" key="19">
    <source>
        <dbReference type="EMBL" id="AWG28114.1"/>
    </source>
</evidence>
<keyword evidence="8" id="KW-0560">Oxidoreductase</keyword>
<dbReference type="EC" id="1.14.19.21" evidence="14"/>
<keyword evidence="10" id="KW-0411">Iron-sulfur</keyword>
<dbReference type="GO" id="GO:0046872">
    <property type="term" value="F:metal ion binding"/>
    <property type="evidence" value="ECO:0007669"/>
    <property type="project" value="UniProtKB-KW"/>
</dbReference>
<evidence type="ECO:0000256" key="1">
    <source>
        <dbReference type="ARBA" id="ARBA00001962"/>
    </source>
</evidence>
<comment type="catalytic activity">
    <reaction evidence="16">
        <text>cholesterol + NADPH + O2 + H(+) = 7-dehydrocholesterol + NADP(+) + 2 H2O</text>
        <dbReference type="Rhea" id="RHEA:45024"/>
        <dbReference type="ChEBI" id="CHEBI:15377"/>
        <dbReference type="ChEBI" id="CHEBI:15378"/>
        <dbReference type="ChEBI" id="CHEBI:15379"/>
        <dbReference type="ChEBI" id="CHEBI:16113"/>
        <dbReference type="ChEBI" id="CHEBI:17759"/>
        <dbReference type="ChEBI" id="CHEBI:57783"/>
        <dbReference type="ChEBI" id="CHEBI:58349"/>
        <dbReference type="EC" id="1.14.19.21"/>
    </reaction>
    <physiologicalReaction direction="left-to-right" evidence="16">
        <dbReference type="Rhea" id="RHEA:45025"/>
    </physiologicalReaction>
</comment>
<keyword evidence="9" id="KW-0408">Iron</keyword>
<dbReference type="InterPro" id="IPR017941">
    <property type="entry name" value="Rieske_2Fe-2S"/>
</dbReference>
<evidence type="ECO:0000256" key="11">
    <source>
        <dbReference type="ARBA" id="ARBA00023136"/>
    </source>
</evidence>
<keyword evidence="4" id="KW-0812">Transmembrane</keyword>
<evidence type="ECO:0000256" key="14">
    <source>
        <dbReference type="ARBA" id="ARBA00026095"/>
    </source>
</evidence>
<dbReference type="InterPro" id="IPR045605">
    <property type="entry name" value="KshA-like_C"/>
</dbReference>
<dbReference type="GO" id="GO:0008203">
    <property type="term" value="P:cholesterol metabolic process"/>
    <property type="evidence" value="ECO:0007669"/>
    <property type="project" value="InterPro"/>
</dbReference>
<feature type="region of interest" description="Disordered" evidence="17">
    <location>
        <begin position="335"/>
        <end position="360"/>
    </location>
</feature>
<dbReference type="GO" id="GO:0051537">
    <property type="term" value="F:2 iron, 2 sulfur cluster binding"/>
    <property type="evidence" value="ECO:0007669"/>
    <property type="project" value="UniProtKB-KW"/>
</dbReference>
<comment type="pathway">
    <text evidence="3">Hormone biosynthesis.</text>
</comment>
<evidence type="ECO:0000256" key="13">
    <source>
        <dbReference type="ARBA" id="ARBA00025729"/>
    </source>
</evidence>
<evidence type="ECO:0000256" key="8">
    <source>
        <dbReference type="ARBA" id="ARBA00023002"/>
    </source>
</evidence>
<dbReference type="GO" id="GO:0005737">
    <property type="term" value="C:cytoplasm"/>
    <property type="evidence" value="ECO:0007669"/>
    <property type="project" value="TreeGrafter"/>
</dbReference>
<dbReference type="InterPro" id="IPR036922">
    <property type="entry name" value="Rieske_2Fe-2S_sf"/>
</dbReference>
<evidence type="ECO:0000256" key="16">
    <source>
        <dbReference type="ARBA" id="ARBA00049548"/>
    </source>
</evidence>
<dbReference type="RefSeq" id="WP_105797631.1">
    <property type="nucleotide sequence ID" value="NZ_CADEUB010000003.1"/>
</dbReference>
<evidence type="ECO:0000256" key="9">
    <source>
        <dbReference type="ARBA" id="ARBA00023004"/>
    </source>
</evidence>
<dbReference type="SUPFAM" id="SSF55961">
    <property type="entry name" value="Bet v1-like"/>
    <property type="match status" value="1"/>
</dbReference>
<comment type="subcellular location">
    <subcellularLocation>
        <location evidence="2">Membrane</location>
    </subcellularLocation>
</comment>
<proteinExistence type="inferred from homology"/>
<dbReference type="InterPro" id="IPR050584">
    <property type="entry name" value="Cholesterol_7-desaturase"/>
</dbReference>
<dbReference type="PROSITE" id="PS51296">
    <property type="entry name" value="RIESKE"/>
    <property type="match status" value="1"/>
</dbReference>
<dbReference type="PANTHER" id="PTHR21266">
    <property type="entry name" value="IRON-SULFUR DOMAIN CONTAINING PROTEIN"/>
    <property type="match status" value="1"/>
</dbReference>
<dbReference type="EMBL" id="CP021067">
    <property type="protein sequence ID" value="AWG28114.1"/>
    <property type="molecule type" value="Genomic_DNA"/>
</dbReference>
<accession>A0AAD0IWR2</accession>
<sequence length="360" mass="41155">MNCPAIPIQHRCVTVEKRSVQPYPRGWFAVCYSHDVKSGTVRTFPLADGEIVLYRTRSGVLNAINSYCPHFGAHLGHGGKVKGENLVCPFHGYAFGPDGACLRPKNEPPSPGLRLSRWYLRETGGMAWVWYDFDGNPPMWDIPAFDSMEFSRTVYRCTVIAGHMQDSAENGADMGHMAHVHHFRAPVMPEVTIDGPIMVAYTKTMYENRWPFNFRASWYGIGYLIGELEFPGIGLEIRTLGAFTQIGPAKWTLRWSHVARIAAFDALPRLLRLLLNTLVVRLYEPWFHMQNMRDKRIWDYKTHRPHPATTPMDRSVLEYRKWAAQFYPPEMETVDSVTTNRSGVPRIEPARMTSRSAAHE</sequence>
<dbReference type="SUPFAM" id="SSF50022">
    <property type="entry name" value="ISP domain"/>
    <property type="match status" value="1"/>
</dbReference>
<dbReference type="Pfam" id="PF00355">
    <property type="entry name" value="Rieske"/>
    <property type="match status" value="1"/>
</dbReference>
<comment type="catalytic activity">
    <reaction evidence="15">
        <text>cholesterol + NADH + O2 + H(+) = 7-dehydrocholesterol + NAD(+) + 2 H2O</text>
        <dbReference type="Rhea" id="RHEA:51644"/>
        <dbReference type="ChEBI" id="CHEBI:15377"/>
        <dbReference type="ChEBI" id="CHEBI:15378"/>
        <dbReference type="ChEBI" id="CHEBI:15379"/>
        <dbReference type="ChEBI" id="CHEBI:16113"/>
        <dbReference type="ChEBI" id="CHEBI:17759"/>
        <dbReference type="ChEBI" id="CHEBI:57540"/>
        <dbReference type="ChEBI" id="CHEBI:57945"/>
        <dbReference type="EC" id="1.14.19.21"/>
    </reaction>
    <physiologicalReaction direction="left-to-right" evidence="15">
        <dbReference type="Rhea" id="RHEA:51645"/>
    </physiologicalReaction>
</comment>
<comment type="cofactor">
    <cofactor evidence="1">
        <name>Fe cation</name>
        <dbReference type="ChEBI" id="CHEBI:24875"/>
    </cofactor>
</comment>
<evidence type="ECO:0000256" key="17">
    <source>
        <dbReference type="SAM" id="MobiDB-lite"/>
    </source>
</evidence>
<keyword evidence="5" id="KW-0001">2Fe-2S</keyword>
<dbReference type="Proteomes" id="UP000244809">
    <property type="component" value="Chromosome 1"/>
</dbReference>
<keyword evidence="11" id="KW-0472">Membrane</keyword>
<evidence type="ECO:0000256" key="10">
    <source>
        <dbReference type="ARBA" id="ARBA00023014"/>
    </source>
</evidence>
<dbReference type="GO" id="GO:0170056">
    <property type="term" value="F:cholesterol 7-desaturase [NAD(P)H] activity"/>
    <property type="evidence" value="ECO:0007669"/>
    <property type="project" value="UniProtKB-EC"/>
</dbReference>
<protein>
    <recommendedName>
        <fullName evidence="14">cholesterol 7-desaturase</fullName>
        <ecNumber evidence="14">1.14.19.21</ecNumber>
    </recommendedName>
</protein>
<evidence type="ECO:0000256" key="4">
    <source>
        <dbReference type="ARBA" id="ARBA00022692"/>
    </source>
</evidence>
<keyword evidence="7" id="KW-1133">Transmembrane helix</keyword>
<dbReference type="CDD" id="cd03469">
    <property type="entry name" value="Rieske_RO_Alpha_N"/>
    <property type="match status" value="1"/>
</dbReference>